<dbReference type="Proteomes" id="UP001205748">
    <property type="component" value="Unassembled WGS sequence"/>
</dbReference>
<evidence type="ECO:0008006" key="3">
    <source>
        <dbReference type="Google" id="ProtNLM"/>
    </source>
</evidence>
<accession>A0AAE3KZL7</accession>
<keyword evidence="2" id="KW-1185">Reference proteome</keyword>
<proteinExistence type="predicted"/>
<evidence type="ECO:0000313" key="1">
    <source>
        <dbReference type="EMBL" id="MCR1898472.1"/>
    </source>
</evidence>
<organism evidence="1 2">
    <name type="scientific">Irregularibacter muris</name>
    <dbReference type="NCBI Taxonomy" id="1796619"/>
    <lineage>
        <taxon>Bacteria</taxon>
        <taxon>Bacillati</taxon>
        <taxon>Bacillota</taxon>
        <taxon>Clostridia</taxon>
        <taxon>Eubacteriales</taxon>
        <taxon>Eubacteriaceae</taxon>
        <taxon>Irregularibacter</taxon>
    </lineage>
</organism>
<comment type="caution">
    <text evidence="1">The sequence shown here is derived from an EMBL/GenBank/DDBJ whole genome shotgun (WGS) entry which is preliminary data.</text>
</comment>
<dbReference type="RefSeq" id="WP_257529938.1">
    <property type="nucleotide sequence ID" value="NZ_JANKAS010000003.1"/>
</dbReference>
<dbReference type="AlphaFoldDB" id="A0AAE3KZL7"/>
<name>A0AAE3KZL7_9FIRM</name>
<evidence type="ECO:0000313" key="2">
    <source>
        <dbReference type="Proteomes" id="UP001205748"/>
    </source>
</evidence>
<gene>
    <name evidence="1" type="ORF">NSA47_05635</name>
</gene>
<sequence>MNDQIIFIPLDKIKPRKNLKTSLAYLRRMEKCDKNLLIYDLLLPVEKNKDDNSYLLVGGYDKYKYILSSGRKTAPCIIEPSSNKENQQNIKILRRLSNNGDSSKENRQIVLGLIRATSSAIEPILKTIGLTGSEYTNNYTYHSNIPKEFINEYTSEKTMNWIEKLSLTQEVKNFLYERAGFPKGTSKRLTQEKMNLIQKLLNQRPQFYDLGIKKQIKILGSSINFRGIYLELLKSMVDEFYEVPKVI</sequence>
<protein>
    <recommendedName>
        <fullName evidence="3">ParB/Sulfiredoxin domain-containing protein</fullName>
    </recommendedName>
</protein>
<reference evidence="1" key="1">
    <citation type="submission" date="2022-07" db="EMBL/GenBank/DDBJ databases">
        <title>Enhanced cultured diversity of the mouse gut microbiota enables custom-made synthetic communities.</title>
        <authorList>
            <person name="Afrizal A."/>
        </authorList>
    </citation>
    <scope>NUCLEOTIDE SEQUENCE</scope>
    <source>
        <strain evidence="1">DSM 28593</strain>
    </source>
</reference>
<dbReference type="EMBL" id="JANKAS010000003">
    <property type="protein sequence ID" value="MCR1898472.1"/>
    <property type="molecule type" value="Genomic_DNA"/>
</dbReference>